<accession>A0A1X7V1G0</accession>
<reference evidence="1" key="1">
    <citation type="submission" date="2017-05" db="UniProtKB">
        <authorList>
            <consortium name="EnsemblMetazoa"/>
        </authorList>
    </citation>
    <scope>IDENTIFICATION</scope>
</reference>
<dbReference type="EnsemblMetazoa" id="Aqu2.1.34080_001">
    <property type="protein sequence ID" value="Aqu2.1.34080_001"/>
    <property type="gene ID" value="Aqu2.1.34080"/>
</dbReference>
<dbReference type="AlphaFoldDB" id="A0A1X7V1G0"/>
<organism evidence="1">
    <name type="scientific">Amphimedon queenslandica</name>
    <name type="common">Sponge</name>
    <dbReference type="NCBI Taxonomy" id="400682"/>
    <lineage>
        <taxon>Eukaryota</taxon>
        <taxon>Metazoa</taxon>
        <taxon>Porifera</taxon>
        <taxon>Demospongiae</taxon>
        <taxon>Heteroscleromorpha</taxon>
        <taxon>Haplosclerida</taxon>
        <taxon>Niphatidae</taxon>
        <taxon>Amphimedon</taxon>
    </lineage>
</organism>
<proteinExistence type="predicted"/>
<dbReference type="InParanoid" id="A0A1X7V1G0"/>
<protein>
    <submittedName>
        <fullName evidence="1">Uncharacterized protein</fullName>
    </submittedName>
</protein>
<evidence type="ECO:0000313" key="1">
    <source>
        <dbReference type="EnsemblMetazoa" id="Aqu2.1.34080_001"/>
    </source>
</evidence>
<sequence>KLFCNVCRETPSLYLSTVKNCVSSTKHKESKDKYYKGSTRDRDIVKALQKHNNQANPVGQTLPKDIRLYRIKVVMTLQKPGIHLAKIGTLCDLMEEKATRLTNTRYIYDLIPLVRDMEKDEICSENKHKTSRLSLMQQGNWEKF</sequence>
<name>A0A1X7V1G0_AMPQE</name>